<evidence type="ECO:0000313" key="9">
    <source>
        <dbReference type="EMBL" id="MDI6447538.1"/>
    </source>
</evidence>
<evidence type="ECO:0000256" key="7">
    <source>
        <dbReference type="HAMAP-Rule" id="MF_00223"/>
    </source>
</evidence>
<dbReference type="PANTHER" id="PTHR11109">
    <property type="entry name" value="GTP CYCLOHYDROLASE I"/>
    <property type="match status" value="1"/>
</dbReference>
<evidence type="ECO:0000256" key="4">
    <source>
        <dbReference type="ARBA" id="ARBA00011857"/>
    </source>
</evidence>
<dbReference type="PROSITE" id="PS00859">
    <property type="entry name" value="GTP_CYCLOHYDROL_1_1"/>
    <property type="match status" value="1"/>
</dbReference>
<feature type="domain" description="GTP cyclohydrolase I" evidence="8">
    <location>
        <begin position="13"/>
        <end position="189"/>
    </location>
</feature>
<dbReference type="InterPro" id="IPR020602">
    <property type="entry name" value="GTP_CycHdrlase_I_dom"/>
</dbReference>
<comment type="subunit">
    <text evidence="4">Toroid-shaped homodecamer, composed of two pentamers of five dimers.</text>
</comment>
<keyword evidence="7" id="KW-0479">Metal-binding</keyword>
<dbReference type="GO" id="GO:0003934">
    <property type="term" value="F:GTP cyclohydrolase I activity"/>
    <property type="evidence" value="ECO:0007669"/>
    <property type="project" value="UniProtKB-UniRule"/>
</dbReference>
<dbReference type="RefSeq" id="WP_349242949.1">
    <property type="nucleotide sequence ID" value="NZ_JASCXX010000001.1"/>
</dbReference>
<dbReference type="Proteomes" id="UP001431776">
    <property type="component" value="Unassembled WGS sequence"/>
</dbReference>
<dbReference type="EC" id="3.5.4.16" evidence="7"/>
<dbReference type="GO" id="GO:0006730">
    <property type="term" value="P:one-carbon metabolic process"/>
    <property type="evidence" value="ECO:0007669"/>
    <property type="project" value="UniProtKB-UniRule"/>
</dbReference>
<dbReference type="SUPFAM" id="SSF55620">
    <property type="entry name" value="Tetrahydrobiopterin biosynthesis enzymes-like"/>
    <property type="match status" value="1"/>
</dbReference>
<dbReference type="NCBIfam" id="TIGR00063">
    <property type="entry name" value="folE"/>
    <property type="match status" value="1"/>
</dbReference>
<comment type="subunit">
    <text evidence="7">Homopolymer.</text>
</comment>
<evidence type="ECO:0000256" key="1">
    <source>
        <dbReference type="ARBA" id="ARBA00001052"/>
    </source>
</evidence>
<dbReference type="Gene3D" id="1.10.286.10">
    <property type="match status" value="1"/>
</dbReference>
<comment type="similarity">
    <text evidence="3 7">Belongs to the GTP cyclohydrolase I family.</text>
</comment>
<protein>
    <recommendedName>
        <fullName evidence="7">GTP cyclohydrolase 1</fullName>
        <ecNumber evidence="7">3.5.4.16</ecNumber>
    </recommendedName>
    <alternativeName>
        <fullName evidence="7">GTP cyclohydrolase I</fullName>
        <shortName evidence="7">GTP-CH-I</shortName>
    </alternativeName>
</protein>
<dbReference type="InterPro" id="IPR001474">
    <property type="entry name" value="GTP_CycHdrlase_I"/>
</dbReference>
<dbReference type="FunFam" id="3.30.1130.10:FF:000001">
    <property type="entry name" value="GTP cyclohydrolase 1"/>
    <property type="match status" value="1"/>
</dbReference>
<dbReference type="Gene3D" id="3.30.1130.10">
    <property type="match status" value="1"/>
</dbReference>
<evidence type="ECO:0000259" key="8">
    <source>
        <dbReference type="Pfam" id="PF01227"/>
    </source>
</evidence>
<comment type="pathway">
    <text evidence="2 7">Cofactor biosynthesis; 7,8-dihydroneopterin triphosphate biosynthesis; 7,8-dihydroneopterin triphosphate from GTP: step 1/1.</text>
</comment>
<keyword evidence="5 7" id="KW-0554">One-carbon metabolism</keyword>
<dbReference type="FunFam" id="1.10.286.10:FF:000001">
    <property type="entry name" value="GTP cyclohydrolase 1"/>
    <property type="match status" value="1"/>
</dbReference>
<feature type="binding site" evidence="7">
    <location>
        <position position="82"/>
    </location>
    <ligand>
        <name>Zn(2+)</name>
        <dbReference type="ChEBI" id="CHEBI:29105"/>
    </ligand>
</feature>
<dbReference type="HAMAP" id="MF_00223">
    <property type="entry name" value="FolE"/>
    <property type="match status" value="1"/>
</dbReference>
<dbReference type="NCBIfam" id="NF006825">
    <property type="entry name" value="PRK09347.1-2"/>
    <property type="match status" value="1"/>
</dbReference>
<dbReference type="InterPro" id="IPR018234">
    <property type="entry name" value="GTP_CycHdrlase_I_CS"/>
</dbReference>
<evidence type="ECO:0000313" key="10">
    <source>
        <dbReference type="Proteomes" id="UP001431776"/>
    </source>
</evidence>
<dbReference type="InterPro" id="IPR043133">
    <property type="entry name" value="GTP-CH-I_C/QueF"/>
</dbReference>
<accession>A0AAW6TWR7</accession>
<dbReference type="EMBL" id="JASCXX010000001">
    <property type="protein sequence ID" value="MDI6447538.1"/>
    <property type="molecule type" value="Genomic_DNA"/>
</dbReference>
<dbReference type="GO" id="GO:0006729">
    <property type="term" value="P:tetrahydrobiopterin biosynthetic process"/>
    <property type="evidence" value="ECO:0007669"/>
    <property type="project" value="TreeGrafter"/>
</dbReference>
<name>A0AAW6TWR7_9BACT</name>
<dbReference type="GO" id="GO:0046654">
    <property type="term" value="P:tetrahydrofolate biosynthetic process"/>
    <property type="evidence" value="ECO:0007669"/>
    <property type="project" value="UniProtKB-UniRule"/>
</dbReference>
<sequence length="194" mass="21816">MAKKVQKVDQERIRNAVREILLAVGEDVDREGLQKTPDRVARMYAELLSGMYEDPNVHLRSVFTEEYDEIVLLRDIPFYSVCEHHLLPFIGKAHVAYLPTGKVLGVSKLARIVDCYAHRLHTQERLTGQIADVLMRSLKPQGVAVVLQASHSCMTIRGIKKPGSLMVTSALRGIFKKDARSRNEVLSLMHQGTA</sequence>
<keyword evidence="6 7" id="KW-0378">Hydrolase</keyword>
<evidence type="ECO:0000256" key="3">
    <source>
        <dbReference type="ARBA" id="ARBA00008085"/>
    </source>
</evidence>
<keyword evidence="10" id="KW-1185">Reference proteome</keyword>
<evidence type="ECO:0000256" key="5">
    <source>
        <dbReference type="ARBA" id="ARBA00022563"/>
    </source>
</evidence>
<evidence type="ECO:0000256" key="2">
    <source>
        <dbReference type="ARBA" id="ARBA00005080"/>
    </source>
</evidence>
<evidence type="ECO:0000256" key="6">
    <source>
        <dbReference type="ARBA" id="ARBA00022801"/>
    </source>
</evidence>
<reference evidence="9" key="1">
    <citation type="submission" date="2023-05" db="EMBL/GenBank/DDBJ databases">
        <title>Anaerotaeda fermentans gen. nov., sp. nov., a novel anaerobic planctomycete of the new family within the order Sedimentisphaerales isolated from Taman Peninsula, Russia.</title>
        <authorList>
            <person name="Khomyakova M.A."/>
            <person name="Merkel A.Y."/>
            <person name="Slobodkin A.I."/>
        </authorList>
    </citation>
    <scope>NUCLEOTIDE SEQUENCE</scope>
    <source>
        <strain evidence="9">M17dextr</strain>
    </source>
</reference>
<proteinExistence type="inferred from homology"/>
<organism evidence="9 10">
    <name type="scientific">Anaerobaca lacustris</name>
    <dbReference type="NCBI Taxonomy" id="3044600"/>
    <lineage>
        <taxon>Bacteria</taxon>
        <taxon>Pseudomonadati</taxon>
        <taxon>Planctomycetota</taxon>
        <taxon>Phycisphaerae</taxon>
        <taxon>Sedimentisphaerales</taxon>
        <taxon>Anaerobacaceae</taxon>
        <taxon>Anaerobaca</taxon>
    </lineage>
</organism>
<gene>
    <name evidence="7 9" type="primary">folE</name>
    <name evidence="9" type="ORF">QJ522_00665</name>
</gene>
<feature type="binding site" evidence="7">
    <location>
        <position position="85"/>
    </location>
    <ligand>
        <name>Zn(2+)</name>
        <dbReference type="ChEBI" id="CHEBI:29105"/>
    </ligand>
</feature>
<dbReference type="PANTHER" id="PTHR11109:SF7">
    <property type="entry name" value="GTP CYCLOHYDROLASE 1"/>
    <property type="match status" value="1"/>
</dbReference>
<keyword evidence="7" id="KW-0547">Nucleotide-binding</keyword>
<comment type="catalytic activity">
    <reaction evidence="1 7">
        <text>GTP + H2O = 7,8-dihydroneopterin 3'-triphosphate + formate + H(+)</text>
        <dbReference type="Rhea" id="RHEA:17473"/>
        <dbReference type="ChEBI" id="CHEBI:15377"/>
        <dbReference type="ChEBI" id="CHEBI:15378"/>
        <dbReference type="ChEBI" id="CHEBI:15740"/>
        <dbReference type="ChEBI" id="CHEBI:37565"/>
        <dbReference type="ChEBI" id="CHEBI:58462"/>
        <dbReference type="EC" id="3.5.4.16"/>
    </reaction>
</comment>
<feature type="binding site" evidence="7">
    <location>
        <position position="153"/>
    </location>
    <ligand>
        <name>Zn(2+)</name>
        <dbReference type="ChEBI" id="CHEBI:29105"/>
    </ligand>
</feature>
<keyword evidence="7" id="KW-0342">GTP-binding</keyword>
<keyword evidence="7" id="KW-0862">Zinc</keyword>
<dbReference type="InterPro" id="IPR043134">
    <property type="entry name" value="GTP-CH-I_N"/>
</dbReference>
<dbReference type="AlphaFoldDB" id="A0AAW6TWR7"/>
<dbReference type="GO" id="GO:0005525">
    <property type="term" value="F:GTP binding"/>
    <property type="evidence" value="ECO:0007669"/>
    <property type="project" value="UniProtKB-KW"/>
</dbReference>
<dbReference type="NCBIfam" id="NF006826">
    <property type="entry name" value="PRK09347.1-3"/>
    <property type="match status" value="1"/>
</dbReference>
<dbReference type="GO" id="GO:0008270">
    <property type="term" value="F:zinc ion binding"/>
    <property type="evidence" value="ECO:0007669"/>
    <property type="project" value="UniProtKB-UniRule"/>
</dbReference>
<dbReference type="GO" id="GO:0005737">
    <property type="term" value="C:cytoplasm"/>
    <property type="evidence" value="ECO:0007669"/>
    <property type="project" value="TreeGrafter"/>
</dbReference>
<comment type="caution">
    <text evidence="9">The sequence shown here is derived from an EMBL/GenBank/DDBJ whole genome shotgun (WGS) entry which is preliminary data.</text>
</comment>
<dbReference type="Pfam" id="PF01227">
    <property type="entry name" value="GTP_cyclohydroI"/>
    <property type="match status" value="1"/>
</dbReference>